<sequence length="1650" mass="191185">MWIYNIKRSRGSTPNSETYSMIIRVNSISPWICINTSFYTDFAFTRKEHEEFIRTLYGLFLSKYDPVTLENVSKILVYLLKKKYLLSKDRTLVLPWKPLFKMYYFWEHSNAASRNLIPCQSGFKNSILSVIKYSRSFFSQESTSEMLKEWRPFMNPNDCPMTTVMTFFNLFLPTSSDVGPPEKTYFLWLEEFFGFWSAYGNSPAWEIELFELLSRLAHHNLGRIDWTPWVKDIFTKIMNALNLPVTYGGSGLRFQFGLSDVNSAKSISSISRWITSTIGGGSPTMSYLKRLLCAIESYYYPANTNSASEILHSFISLLCSYFVDRIHIEKYNTKWESKTPLEKRVTNAEIDEFVLMLMPVAGHILFSDFENEKKQILNNLATLRPTYVLPMIINRFRQSVETLTEPQRFHACINALTAVTRPLVENYPLEIIPILTSLLPGIDVNDIWKCTDIFILMSDILEMIWVIDFSNSSKSIRSNDCENIGIDYLSPGSLKHSKNLSEMCLQSSVFEEFAINFVDKCLRLVENSSREETRSENDAMDDSYNDEEMVADAAITDTFQKIMSHMSQNRILEPAVAGGILAGMCRSVVSIKPEKTLKFFIPHLKERIMSLVEDRSCDPRRQNKELQFVLLLFSEVVGFKVMSPNVVGPSYLVPHIEDICTVLDKTLILQQKDNYEIAANILETVIASFCQIRILKDVPANLPTPIPYSEKYEWAFLNLVKRYLTPCINNLSKFSKGEKTMEKEEVLRNLRQMYKILQGSSEVTESFVQPDKKPTTVLPSIIPCFDKFNVYFEGRPIRQVVYEVCHAVKEYLFSVSSDDTVSLDTIVSIFDSILFSFGLNEDDLDDQFEEHRTLKEHKKNHLVRSKKHLESIINDLFELATYRYSEVRIFAQELLNRLLFRPTTEKIHEMILDRLIESIKADSSHEKIERSCLLSLLPIILTKIQSLISSKVYALMGLSKEHLLPLSEDVINEDFLKLELEMIDLIQNGNLHWRRYQMSIGMLLGFINHKHIPHEKSIKIWLDALIHEDLTIRLTAFQALEAILKVIKVKKARKSVQISNEGNYLKPGVREDNNWMQYKRFESEEDLKEYWDKPFCVKTNVGYYYWFDGETKLRTVDESVPEVDKNNIRASISEKFLNDEFINKLIDLNSIEHKKGEDFFSWDKAFFFTSLFESFNDAFVDIIFRKVSPLVESSEESHQRVAAEVVCGVVCGSRFWSYEKSKVLWEKYLIPMLDKLLNSHLTNETLNDWEVCFSAITNKVDQNLLKQNWKALDLHDRAYKILTRNLDHPYTKIRNDIAKVLATLTTKDAEYPGDWNSGKGFPTRVGNPVINGGANHNTIDESSRGSEIDQDDPVDDDSELQRKTKSDHILETVSNWCQYYFQMTSVSIRKEMYELLPFFCQFIGVETDQELSQSCLKALCFLSVCIVPSEVVPHVLDMSKSHQNFIVKLMTDNNLQVRSKAAKILCGLLHSKFLGDEAFTRLLKLFRSKIRLCMTRDNRKSKFSKKKSLTPNLSTKEKLAEFHSGILGLCSFVEAYPYEVPEFVPDILIELETHLHDPTPVPKTIKKTLQEFKRTHQDNWDEHKLKFTDDQLLIMTELLVCSYELTTKTIPWNSPNPIHLNRRICYVRVREGVGAQMNCEQDSRMDVRNK</sequence>
<evidence type="ECO:0000313" key="14">
    <source>
        <dbReference type="Proteomes" id="UP000675881"/>
    </source>
</evidence>
<evidence type="ECO:0000259" key="10">
    <source>
        <dbReference type="Pfam" id="PF11919"/>
    </source>
</evidence>
<feature type="domain" description="Proteasome activator complex subunit 4-like HEAT repeat-like" evidence="12">
    <location>
        <begin position="1017"/>
        <end position="1263"/>
    </location>
</feature>
<evidence type="ECO:0000256" key="9">
    <source>
        <dbReference type="SAM" id="MobiDB-lite"/>
    </source>
</evidence>
<dbReference type="Pfam" id="PF23096">
    <property type="entry name" value="HEAT_PSME4"/>
    <property type="match status" value="1"/>
</dbReference>
<protein>
    <submittedName>
        <fullName evidence="13">PSME4</fullName>
    </submittedName>
</protein>
<dbReference type="GO" id="GO:0010499">
    <property type="term" value="P:proteasomal ubiquitin-independent protein catabolic process"/>
    <property type="evidence" value="ECO:0007669"/>
    <property type="project" value="TreeGrafter"/>
</dbReference>
<feature type="region of interest" description="Disordered" evidence="9">
    <location>
        <begin position="1332"/>
        <end position="1363"/>
    </location>
</feature>
<dbReference type="Pfam" id="PF16507">
    <property type="entry name" value="HEAT_PSME4_mid"/>
    <property type="match status" value="1"/>
</dbReference>
<evidence type="ECO:0000256" key="3">
    <source>
        <dbReference type="ARBA" id="ARBA00005739"/>
    </source>
</evidence>
<dbReference type="GO" id="GO:0005829">
    <property type="term" value="C:cytosol"/>
    <property type="evidence" value="ECO:0007669"/>
    <property type="project" value="TreeGrafter"/>
</dbReference>
<keyword evidence="5" id="KW-0677">Repeat</keyword>
<dbReference type="PANTHER" id="PTHR32170">
    <property type="entry name" value="PROTEASOME ACTIVATOR COMPLEX SUBUNIT 4"/>
    <property type="match status" value="1"/>
</dbReference>
<proteinExistence type="inferred from homology"/>
<dbReference type="PANTHER" id="PTHR32170:SF3">
    <property type="entry name" value="PROTEASOME ACTIVATOR COMPLEX SUBUNIT 4"/>
    <property type="match status" value="1"/>
</dbReference>
<keyword evidence="7" id="KW-0234">DNA repair</keyword>
<accession>A0A7R8CJG7</accession>
<dbReference type="InterPro" id="IPR011989">
    <property type="entry name" value="ARM-like"/>
</dbReference>
<evidence type="ECO:0000259" key="12">
    <source>
        <dbReference type="Pfam" id="PF23096"/>
    </source>
</evidence>
<gene>
    <name evidence="13" type="ORF">LSAA_5204</name>
</gene>
<evidence type="ECO:0000259" key="11">
    <source>
        <dbReference type="Pfam" id="PF16507"/>
    </source>
</evidence>
<dbReference type="InterPro" id="IPR035309">
    <property type="entry name" value="PSME4"/>
</dbReference>
<comment type="subcellular location">
    <subcellularLocation>
        <location evidence="2">Cytoplasm</location>
    </subcellularLocation>
    <subcellularLocation>
        <location evidence="1">Nucleus speckle</location>
    </subcellularLocation>
</comment>
<dbReference type="SUPFAM" id="SSF48371">
    <property type="entry name" value="ARM repeat"/>
    <property type="match status" value="2"/>
</dbReference>
<feature type="domain" description="Proteasome activator Blm10 middle HEAT repeats region" evidence="11">
    <location>
        <begin position="288"/>
        <end position="616"/>
    </location>
</feature>
<evidence type="ECO:0000256" key="1">
    <source>
        <dbReference type="ARBA" id="ARBA00004324"/>
    </source>
</evidence>
<feature type="domain" description="Proteasome activator complex subunit 4 C-terminal" evidence="10">
    <location>
        <begin position="1521"/>
        <end position="1602"/>
    </location>
</feature>
<evidence type="ECO:0000313" key="13">
    <source>
        <dbReference type="EMBL" id="CAF2841585.1"/>
    </source>
</evidence>
<feature type="compositionally biased region" description="Basic and acidic residues" evidence="9">
    <location>
        <begin position="1338"/>
        <end position="1347"/>
    </location>
</feature>
<reference evidence="13" key="1">
    <citation type="submission" date="2021-02" db="EMBL/GenBank/DDBJ databases">
        <authorList>
            <person name="Bekaert M."/>
        </authorList>
    </citation>
    <scope>NUCLEOTIDE SEQUENCE</scope>
    <source>
        <strain evidence="13">IoA-00</strain>
    </source>
</reference>
<evidence type="ECO:0000256" key="7">
    <source>
        <dbReference type="ARBA" id="ARBA00023204"/>
    </source>
</evidence>
<name>A0A7R8CJG7_LEPSM</name>
<dbReference type="GO" id="GO:0016504">
    <property type="term" value="F:peptidase activator activity"/>
    <property type="evidence" value="ECO:0007669"/>
    <property type="project" value="InterPro"/>
</dbReference>
<evidence type="ECO:0000256" key="4">
    <source>
        <dbReference type="ARBA" id="ARBA00022490"/>
    </source>
</evidence>
<keyword evidence="6" id="KW-0227">DNA damage</keyword>
<dbReference type="InterPro" id="IPR016024">
    <property type="entry name" value="ARM-type_fold"/>
</dbReference>
<organism evidence="13 14">
    <name type="scientific">Lepeophtheirus salmonis</name>
    <name type="common">Salmon louse</name>
    <name type="synonym">Caligus salmonis</name>
    <dbReference type="NCBI Taxonomy" id="72036"/>
    <lineage>
        <taxon>Eukaryota</taxon>
        <taxon>Metazoa</taxon>
        <taxon>Ecdysozoa</taxon>
        <taxon>Arthropoda</taxon>
        <taxon>Crustacea</taxon>
        <taxon>Multicrustacea</taxon>
        <taxon>Hexanauplia</taxon>
        <taxon>Copepoda</taxon>
        <taxon>Siphonostomatoida</taxon>
        <taxon>Caligidae</taxon>
        <taxon>Lepeophtheirus</taxon>
    </lineage>
</organism>
<dbReference type="Pfam" id="PF11919">
    <property type="entry name" value="PSME4_C"/>
    <property type="match status" value="1"/>
</dbReference>
<evidence type="ECO:0000256" key="2">
    <source>
        <dbReference type="ARBA" id="ARBA00004496"/>
    </source>
</evidence>
<comment type="similarity">
    <text evidence="3">Belongs to the BLM10 family.</text>
</comment>
<dbReference type="InterPro" id="IPR021843">
    <property type="entry name" value="PSME4_C"/>
</dbReference>
<dbReference type="Proteomes" id="UP000675881">
    <property type="component" value="Chromosome 14"/>
</dbReference>
<dbReference type="OrthoDB" id="17907at2759"/>
<keyword evidence="14" id="KW-1185">Reference proteome</keyword>
<feature type="compositionally biased region" description="Acidic residues" evidence="9">
    <location>
        <begin position="1348"/>
        <end position="1358"/>
    </location>
</feature>
<evidence type="ECO:0000256" key="8">
    <source>
        <dbReference type="ARBA" id="ARBA00023242"/>
    </source>
</evidence>
<dbReference type="InterPro" id="IPR055455">
    <property type="entry name" value="HEAT_PSME4"/>
</dbReference>
<evidence type="ECO:0000256" key="5">
    <source>
        <dbReference type="ARBA" id="ARBA00022737"/>
    </source>
</evidence>
<dbReference type="Gene3D" id="1.25.10.10">
    <property type="entry name" value="Leucine-rich Repeat Variant"/>
    <property type="match status" value="1"/>
</dbReference>
<dbReference type="InterPro" id="IPR032430">
    <property type="entry name" value="Blm10_mid"/>
</dbReference>
<dbReference type="GO" id="GO:0070628">
    <property type="term" value="F:proteasome binding"/>
    <property type="evidence" value="ECO:0007669"/>
    <property type="project" value="InterPro"/>
</dbReference>
<keyword evidence="8" id="KW-0539">Nucleus</keyword>
<dbReference type="GO" id="GO:0006281">
    <property type="term" value="P:DNA repair"/>
    <property type="evidence" value="ECO:0007669"/>
    <property type="project" value="UniProtKB-KW"/>
</dbReference>
<evidence type="ECO:0000256" key="6">
    <source>
        <dbReference type="ARBA" id="ARBA00022763"/>
    </source>
</evidence>
<keyword evidence="4" id="KW-0963">Cytoplasm</keyword>
<dbReference type="EMBL" id="HG994593">
    <property type="protein sequence ID" value="CAF2841585.1"/>
    <property type="molecule type" value="Genomic_DNA"/>
</dbReference>
<dbReference type="GO" id="GO:0016607">
    <property type="term" value="C:nuclear speck"/>
    <property type="evidence" value="ECO:0007669"/>
    <property type="project" value="UniProtKB-SubCell"/>
</dbReference>